<feature type="domain" description="Cthe-2314-like HEPN" evidence="2">
    <location>
        <begin position="96"/>
        <end position="190"/>
    </location>
</feature>
<evidence type="ECO:0000313" key="4">
    <source>
        <dbReference type="Proteomes" id="UP000325141"/>
    </source>
</evidence>
<dbReference type="EMBL" id="VWSG01000005">
    <property type="protein sequence ID" value="KAA5535315.1"/>
    <property type="molecule type" value="Genomic_DNA"/>
</dbReference>
<sequence>MKIEIKWENFVNPNLSDAKKFNSEYPALSKCFLEPIKKIHEIQLYDLDKMKYGLLKEQKYISEIIQCVGISKMYLTNLWFHSTQKPNRFKGGSRTANSISYETYYEIIYSKLSSSFDRFLHLVNIYYSLNINQRDITIRNIKNAICEQYKDESLSNSFYALVDNSYYQNISKIRNTFIHRELVFEKYHKINEDGVHYDSFQYKNNTESTILNFIGYIHFLNTVAIPFLYNFQKLV</sequence>
<dbReference type="InterPro" id="IPR041394">
    <property type="entry name" value="HEPN_Cthe2314"/>
</dbReference>
<evidence type="ECO:0000259" key="2">
    <source>
        <dbReference type="Pfam" id="PF18730"/>
    </source>
</evidence>
<dbReference type="Proteomes" id="UP000325141">
    <property type="component" value="Unassembled WGS sequence"/>
</dbReference>
<dbReference type="RefSeq" id="WP_150012158.1">
    <property type="nucleotide sequence ID" value="NZ_VWSG01000005.1"/>
</dbReference>
<proteinExistence type="predicted"/>
<keyword evidence="1" id="KW-1133">Transmembrane helix</keyword>
<evidence type="ECO:0000256" key="1">
    <source>
        <dbReference type="SAM" id="Phobius"/>
    </source>
</evidence>
<evidence type="ECO:0000313" key="3">
    <source>
        <dbReference type="EMBL" id="KAA5535315.1"/>
    </source>
</evidence>
<keyword evidence="4" id="KW-1185">Reference proteome</keyword>
<feature type="transmembrane region" description="Helical" evidence="1">
    <location>
        <begin position="210"/>
        <end position="229"/>
    </location>
</feature>
<keyword evidence="1" id="KW-0812">Transmembrane</keyword>
<name>A0A5M6CQ50_9FLAO</name>
<dbReference type="Pfam" id="PF18730">
    <property type="entry name" value="HEPN_Cthe2314"/>
    <property type="match status" value="1"/>
</dbReference>
<protein>
    <recommendedName>
        <fullName evidence="2">Cthe-2314-like HEPN domain-containing protein</fullName>
    </recommendedName>
</protein>
<keyword evidence="1" id="KW-0472">Membrane</keyword>
<comment type="caution">
    <text evidence="3">The sequence shown here is derived from an EMBL/GenBank/DDBJ whole genome shotgun (WGS) entry which is preliminary data.</text>
</comment>
<dbReference type="AlphaFoldDB" id="A0A5M6CQ50"/>
<accession>A0A5M6CQ50</accession>
<organism evidence="3 4">
    <name type="scientific">Paenimyroides baculatum</name>
    <dbReference type="NCBI Taxonomy" id="2608000"/>
    <lineage>
        <taxon>Bacteria</taxon>
        <taxon>Pseudomonadati</taxon>
        <taxon>Bacteroidota</taxon>
        <taxon>Flavobacteriia</taxon>
        <taxon>Flavobacteriales</taxon>
        <taxon>Flavobacteriaceae</taxon>
        <taxon>Paenimyroides</taxon>
    </lineage>
</organism>
<gene>
    <name evidence="3" type="ORF">F0460_08340</name>
</gene>
<reference evidence="3 4" key="1">
    <citation type="submission" date="2019-09" db="EMBL/GenBank/DDBJ databases">
        <title>Genome sequence and assembly of Flavobacterium sp.</title>
        <authorList>
            <person name="Chhetri G."/>
        </authorList>
    </citation>
    <scope>NUCLEOTIDE SEQUENCE [LARGE SCALE GENOMIC DNA]</scope>
    <source>
        <strain evidence="3 4">SNL9</strain>
    </source>
</reference>